<evidence type="ECO:0000313" key="2">
    <source>
        <dbReference type="EMBL" id="RVW79576.1"/>
    </source>
</evidence>
<evidence type="ECO:0000256" key="1">
    <source>
        <dbReference type="SAM" id="Phobius"/>
    </source>
</evidence>
<dbReference type="AlphaFoldDB" id="A0A438H4S3"/>
<evidence type="ECO:0008006" key="4">
    <source>
        <dbReference type="Google" id="ProtNLM"/>
    </source>
</evidence>
<evidence type="ECO:0000313" key="3">
    <source>
        <dbReference type="Proteomes" id="UP000288805"/>
    </source>
</evidence>
<keyword evidence="1" id="KW-0472">Membrane</keyword>
<organism evidence="2 3">
    <name type="scientific">Vitis vinifera</name>
    <name type="common">Grape</name>
    <dbReference type="NCBI Taxonomy" id="29760"/>
    <lineage>
        <taxon>Eukaryota</taxon>
        <taxon>Viridiplantae</taxon>
        <taxon>Streptophyta</taxon>
        <taxon>Embryophyta</taxon>
        <taxon>Tracheophyta</taxon>
        <taxon>Spermatophyta</taxon>
        <taxon>Magnoliopsida</taxon>
        <taxon>eudicotyledons</taxon>
        <taxon>Gunneridae</taxon>
        <taxon>Pentapetalae</taxon>
        <taxon>rosids</taxon>
        <taxon>Vitales</taxon>
        <taxon>Vitaceae</taxon>
        <taxon>Viteae</taxon>
        <taxon>Vitis</taxon>
    </lineage>
</organism>
<dbReference type="CDD" id="cd09272">
    <property type="entry name" value="RNase_HI_RT_Ty1"/>
    <property type="match status" value="1"/>
</dbReference>
<dbReference type="PANTHER" id="PTHR11439:SF440">
    <property type="entry name" value="INTEGRASE CATALYTIC DOMAIN-CONTAINING PROTEIN"/>
    <property type="match status" value="1"/>
</dbReference>
<name>A0A438H4S3_VITVI</name>
<gene>
    <name evidence="2" type="ORF">CK203_051697</name>
</gene>
<keyword evidence="1" id="KW-0812">Transmembrane</keyword>
<protein>
    <recommendedName>
        <fullName evidence="4">Reverse transcriptase Ty1/copia-type domain-containing protein</fullName>
    </recommendedName>
</protein>
<accession>A0A438H4S3</accession>
<sequence length="353" mass="40722">MVNHQLLVLKIQIIFLWTPLLYLFPILISLLESKKELGIVPNIPLPNTCLIKDSHKNIELSLQISHLLIPRTIQEALGHSEWRSTVQEEMNALLNNRIWEIVDLLKEKKAVGWKWVFIVKCKPDGSIERYKARLKKSLYGLKQSPRAWFERFGKVIKLQGYIQKLERLKKALTREFEIRDLGPLKYFLGLLGCKATKTPIEPNLKLQPASLVEVIDKEKYQCLVGRLIHLSHTRPDIAFAVSMVSQFMHSPNQGHFDVVYRILSVETEFRAVAHDICEVLWIKQLLKELKGVSPLPMKVDKHFIKEKLENGLIVIPYIPTVEQVADILTKGLPKKQFDDSVSKLAMNDIFKPT</sequence>
<comment type="caution">
    <text evidence="2">The sequence shown here is derived from an EMBL/GenBank/DDBJ whole genome shotgun (WGS) entry which is preliminary data.</text>
</comment>
<dbReference type="EMBL" id="QGNW01000279">
    <property type="protein sequence ID" value="RVW79576.1"/>
    <property type="molecule type" value="Genomic_DNA"/>
</dbReference>
<feature type="transmembrane region" description="Helical" evidence="1">
    <location>
        <begin position="7"/>
        <end position="31"/>
    </location>
</feature>
<dbReference type="Proteomes" id="UP000288805">
    <property type="component" value="Unassembled WGS sequence"/>
</dbReference>
<proteinExistence type="predicted"/>
<dbReference type="PANTHER" id="PTHR11439">
    <property type="entry name" value="GAG-POL-RELATED RETROTRANSPOSON"/>
    <property type="match status" value="1"/>
</dbReference>
<reference evidence="2 3" key="1">
    <citation type="journal article" date="2018" name="PLoS Genet.">
        <title>Population sequencing reveals clonal diversity and ancestral inbreeding in the grapevine cultivar Chardonnay.</title>
        <authorList>
            <person name="Roach M.J."/>
            <person name="Johnson D.L."/>
            <person name="Bohlmann J."/>
            <person name="van Vuuren H.J."/>
            <person name="Jones S.J."/>
            <person name="Pretorius I.S."/>
            <person name="Schmidt S.A."/>
            <person name="Borneman A.R."/>
        </authorList>
    </citation>
    <scope>NUCLEOTIDE SEQUENCE [LARGE SCALE GENOMIC DNA]</scope>
    <source>
        <strain evidence="3">cv. Chardonnay</strain>
        <tissue evidence="2">Leaf</tissue>
    </source>
</reference>
<keyword evidence="1" id="KW-1133">Transmembrane helix</keyword>